<dbReference type="InterPro" id="IPR018357">
    <property type="entry name" value="Hexapep_transf_CS"/>
</dbReference>
<evidence type="ECO:0000313" key="6">
    <source>
        <dbReference type="Proteomes" id="UP000033035"/>
    </source>
</evidence>
<name>A0A0F5IQD8_9BACT</name>
<dbReference type="Proteomes" id="UP000033035">
    <property type="component" value="Unassembled WGS sequence"/>
</dbReference>
<dbReference type="InterPro" id="IPR001451">
    <property type="entry name" value="Hexapep"/>
</dbReference>
<keyword evidence="3" id="KW-0677">Repeat</keyword>
<dbReference type="Gene3D" id="2.160.10.10">
    <property type="entry name" value="Hexapeptide repeat proteins"/>
    <property type="match status" value="1"/>
</dbReference>
<evidence type="ECO:0000256" key="4">
    <source>
        <dbReference type="ARBA" id="ARBA00023315"/>
    </source>
</evidence>
<keyword evidence="2" id="KW-0808">Transferase</keyword>
<accession>A0A0F5IQD8</accession>
<dbReference type="PANTHER" id="PTHR23416:SF23">
    <property type="entry name" value="ACETYLTRANSFERASE C18B11.09C-RELATED"/>
    <property type="match status" value="1"/>
</dbReference>
<dbReference type="GO" id="GO:0005829">
    <property type="term" value="C:cytosol"/>
    <property type="evidence" value="ECO:0007669"/>
    <property type="project" value="TreeGrafter"/>
</dbReference>
<dbReference type="PATRIC" id="fig|1203610.3.peg.5294"/>
<reference evidence="5 6" key="1">
    <citation type="submission" date="2013-04" db="EMBL/GenBank/DDBJ databases">
        <title>The Genome Sequence of Parabacteroides gordonii DSM 23371.</title>
        <authorList>
            <consortium name="The Broad Institute Genomics Platform"/>
            <person name="Earl A."/>
            <person name="Ward D."/>
            <person name="Feldgarden M."/>
            <person name="Gevers D."/>
            <person name="Martens E."/>
            <person name="Sakamoto M."/>
            <person name="Benno Y."/>
            <person name="Suzuki N."/>
            <person name="Matsunaga N."/>
            <person name="Koshihara K."/>
            <person name="Seki M."/>
            <person name="Komiya H."/>
            <person name="Walker B."/>
            <person name="Young S."/>
            <person name="Zeng Q."/>
            <person name="Gargeya S."/>
            <person name="Fitzgerald M."/>
            <person name="Haas B."/>
            <person name="Abouelleil A."/>
            <person name="Allen A.W."/>
            <person name="Alvarado L."/>
            <person name="Arachchi H.M."/>
            <person name="Berlin A.M."/>
            <person name="Chapman S.B."/>
            <person name="Gainer-Dewar J."/>
            <person name="Goldberg J."/>
            <person name="Griggs A."/>
            <person name="Gujja S."/>
            <person name="Hansen M."/>
            <person name="Howarth C."/>
            <person name="Imamovic A."/>
            <person name="Ireland A."/>
            <person name="Larimer J."/>
            <person name="McCowan C."/>
            <person name="Murphy C."/>
            <person name="Pearson M."/>
            <person name="Poon T.W."/>
            <person name="Priest M."/>
            <person name="Roberts A."/>
            <person name="Saif S."/>
            <person name="Shea T."/>
            <person name="Sisk P."/>
            <person name="Sykes S."/>
            <person name="Wortman J."/>
            <person name="Nusbaum C."/>
            <person name="Birren B."/>
        </authorList>
    </citation>
    <scope>NUCLEOTIDE SEQUENCE [LARGE SCALE GENOMIC DNA]</scope>
    <source>
        <strain evidence="5 6">MS-1</strain>
    </source>
</reference>
<dbReference type="STRING" id="1203610.HMPREF1536_05179"/>
<dbReference type="PROSITE" id="PS00101">
    <property type="entry name" value="HEXAPEP_TRANSFERASES"/>
    <property type="match status" value="1"/>
</dbReference>
<sequence length="188" mass="21298">MAKVWLKAIYQKDISTSSWSVKEALGIRFWHIVWLLFFRWTPKKLNFWRLFLLRLFGARLEKVFIFSSCRIFIPWLLEMKEGACLGPYSEVYNLGVVRFGKRSVLSQYSYVCNGTHDLSTLRLPLMIGEINIGANVFIGAKALILPGVDIGEGAVVGTGSVVTKDIEAWTIVGGNPAREIKKRILKSE</sequence>
<dbReference type="EMBL" id="AQHW01000029">
    <property type="protein sequence ID" value="KKB47535.1"/>
    <property type="molecule type" value="Genomic_DNA"/>
</dbReference>
<evidence type="ECO:0000256" key="1">
    <source>
        <dbReference type="ARBA" id="ARBA00007274"/>
    </source>
</evidence>
<keyword evidence="6" id="KW-1185">Reference proteome</keyword>
<dbReference type="InterPro" id="IPR011004">
    <property type="entry name" value="Trimer_LpxA-like_sf"/>
</dbReference>
<proteinExistence type="inferred from homology"/>
<evidence type="ECO:0000256" key="2">
    <source>
        <dbReference type="ARBA" id="ARBA00022679"/>
    </source>
</evidence>
<protein>
    <submittedName>
        <fullName evidence="5">Uncharacterized protein</fullName>
    </submittedName>
</protein>
<dbReference type="AlphaFoldDB" id="A0A0F5IQD8"/>
<dbReference type="SUPFAM" id="SSF51161">
    <property type="entry name" value="Trimeric LpxA-like enzymes"/>
    <property type="match status" value="1"/>
</dbReference>
<keyword evidence="4" id="KW-0012">Acyltransferase</keyword>
<comment type="similarity">
    <text evidence="1">Belongs to the transferase hexapeptide repeat family.</text>
</comment>
<organism evidence="5 6">
    <name type="scientific">Parabacteroides gordonii MS-1 = DSM 23371</name>
    <dbReference type="NCBI Taxonomy" id="1203610"/>
    <lineage>
        <taxon>Bacteria</taxon>
        <taxon>Pseudomonadati</taxon>
        <taxon>Bacteroidota</taxon>
        <taxon>Bacteroidia</taxon>
        <taxon>Bacteroidales</taxon>
        <taxon>Tannerellaceae</taxon>
        <taxon>Parabacteroides</taxon>
    </lineage>
</organism>
<dbReference type="HOGENOM" id="CLU_051638_7_2_10"/>
<dbReference type="InterPro" id="IPR051159">
    <property type="entry name" value="Hexapeptide_acetyltransf"/>
</dbReference>
<dbReference type="PANTHER" id="PTHR23416">
    <property type="entry name" value="SIALIC ACID SYNTHASE-RELATED"/>
    <property type="match status" value="1"/>
</dbReference>
<comment type="caution">
    <text evidence="5">The sequence shown here is derived from an EMBL/GenBank/DDBJ whole genome shotgun (WGS) entry which is preliminary data.</text>
</comment>
<dbReference type="GO" id="GO:0008374">
    <property type="term" value="F:O-acyltransferase activity"/>
    <property type="evidence" value="ECO:0007669"/>
    <property type="project" value="TreeGrafter"/>
</dbReference>
<dbReference type="Pfam" id="PF14602">
    <property type="entry name" value="Hexapep_2"/>
    <property type="match status" value="1"/>
</dbReference>
<gene>
    <name evidence="5" type="ORF">HMPREF1536_05179</name>
</gene>
<dbReference type="RefSeq" id="WP_052349840.1">
    <property type="nucleotide sequence ID" value="NZ_AUAE01000025.1"/>
</dbReference>
<evidence type="ECO:0000313" key="5">
    <source>
        <dbReference type="EMBL" id="KKB47535.1"/>
    </source>
</evidence>
<evidence type="ECO:0000256" key="3">
    <source>
        <dbReference type="ARBA" id="ARBA00022737"/>
    </source>
</evidence>